<organism evidence="3 4">
    <name type="scientific">Senna tora</name>
    <dbReference type="NCBI Taxonomy" id="362788"/>
    <lineage>
        <taxon>Eukaryota</taxon>
        <taxon>Viridiplantae</taxon>
        <taxon>Streptophyta</taxon>
        <taxon>Embryophyta</taxon>
        <taxon>Tracheophyta</taxon>
        <taxon>Spermatophyta</taxon>
        <taxon>Magnoliopsida</taxon>
        <taxon>eudicotyledons</taxon>
        <taxon>Gunneridae</taxon>
        <taxon>Pentapetalae</taxon>
        <taxon>rosids</taxon>
        <taxon>fabids</taxon>
        <taxon>Fabales</taxon>
        <taxon>Fabaceae</taxon>
        <taxon>Caesalpinioideae</taxon>
        <taxon>Cassia clade</taxon>
        <taxon>Senna</taxon>
    </lineage>
</organism>
<feature type="domain" description="DUF4283" evidence="2">
    <location>
        <begin position="74"/>
        <end position="156"/>
    </location>
</feature>
<feature type="compositionally biased region" description="Basic and acidic residues" evidence="1">
    <location>
        <begin position="1"/>
        <end position="12"/>
    </location>
</feature>
<protein>
    <recommendedName>
        <fullName evidence="2">DUF4283 domain-containing protein</fullName>
    </recommendedName>
</protein>
<dbReference type="Proteomes" id="UP000634136">
    <property type="component" value="Unassembled WGS sequence"/>
</dbReference>
<name>A0A834SNF3_9FABA</name>
<dbReference type="InterPro" id="IPR025558">
    <property type="entry name" value="DUF4283"/>
</dbReference>
<evidence type="ECO:0000256" key="1">
    <source>
        <dbReference type="SAM" id="MobiDB-lite"/>
    </source>
</evidence>
<feature type="region of interest" description="Disordered" evidence="1">
    <location>
        <begin position="1"/>
        <end position="23"/>
    </location>
</feature>
<comment type="caution">
    <text evidence="3">The sequence shown here is derived from an EMBL/GenBank/DDBJ whole genome shotgun (WGS) entry which is preliminary data.</text>
</comment>
<dbReference type="PANTHER" id="PTHR31286:SF99">
    <property type="entry name" value="DUF4283 DOMAIN-CONTAINING PROTEIN"/>
    <property type="match status" value="1"/>
</dbReference>
<accession>A0A834SNF3</accession>
<dbReference type="Pfam" id="PF14111">
    <property type="entry name" value="DUF4283"/>
    <property type="match status" value="1"/>
</dbReference>
<gene>
    <name evidence="3" type="ORF">G2W53_043068</name>
</gene>
<dbReference type="PANTHER" id="PTHR31286">
    <property type="entry name" value="GLYCINE-RICH CELL WALL STRUCTURAL PROTEIN 1.8-LIKE"/>
    <property type="match status" value="1"/>
</dbReference>
<evidence type="ECO:0000313" key="3">
    <source>
        <dbReference type="EMBL" id="KAF7803957.1"/>
    </source>
</evidence>
<keyword evidence="4" id="KW-1185">Reference proteome</keyword>
<evidence type="ECO:0000259" key="2">
    <source>
        <dbReference type="Pfam" id="PF14111"/>
    </source>
</evidence>
<reference evidence="3" key="1">
    <citation type="submission" date="2020-09" db="EMBL/GenBank/DDBJ databases">
        <title>Genome-Enabled Discovery of Anthraquinone Biosynthesis in Senna tora.</title>
        <authorList>
            <person name="Kang S.-H."/>
            <person name="Pandey R.P."/>
            <person name="Lee C.-M."/>
            <person name="Sim J.-S."/>
            <person name="Jeong J.-T."/>
            <person name="Choi B.-S."/>
            <person name="Jung M."/>
            <person name="Ginzburg D."/>
            <person name="Zhao K."/>
            <person name="Won S.Y."/>
            <person name="Oh T.-J."/>
            <person name="Yu Y."/>
            <person name="Kim N.-H."/>
            <person name="Lee O.R."/>
            <person name="Lee T.-H."/>
            <person name="Bashyal P."/>
            <person name="Kim T.-S."/>
            <person name="Lee W.-H."/>
            <person name="Kawkins C."/>
            <person name="Kim C.-K."/>
            <person name="Kim J.S."/>
            <person name="Ahn B.O."/>
            <person name="Rhee S.Y."/>
            <person name="Sohng J.K."/>
        </authorList>
    </citation>
    <scope>NUCLEOTIDE SEQUENCE</scope>
    <source>
        <tissue evidence="3">Leaf</tissue>
    </source>
</reference>
<dbReference type="InterPro" id="IPR040256">
    <property type="entry name" value="At4g02000-like"/>
</dbReference>
<sequence>MEEKEEARRKGPLEPGSQHGNPRVTFNTGMHLPCFPPIKFGSLNMTPAKKSSGLDSSNLLNINLSAQEKSSLGAQWKDSLIIRLWGLNLSKEVLKAKIMRLWNLCQEPIMLEIGFGFFILSFPLVEDKWKALLHGISFIDGHFLSVRKWRERFNPLEHIAEAISPVWVKLESLPLEFYEQPILYRVGNAIGEFIGVDEATYKLSKIRFARICIFKNIKNEIDPMISIYGYQQRVTFEGFLGPKPKEYKERVKAQYPGKTELIKKREGLLPLTEIAENLEQCASLECLSSSMLNLRKSSAPFPTFHLDISQFKLNVFDPLSSKKFSLRNPDCNMNLSIRGKG</sequence>
<proteinExistence type="predicted"/>
<evidence type="ECO:0000313" key="4">
    <source>
        <dbReference type="Proteomes" id="UP000634136"/>
    </source>
</evidence>
<dbReference type="OrthoDB" id="913867at2759"/>
<dbReference type="EMBL" id="JAAIUW010000013">
    <property type="protein sequence ID" value="KAF7803957.1"/>
    <property type="molecule type" value="Genomic_DNA"/>
</dbReference>
<dbReference type="AlphaFoldDB" id="A0A834SNF3"/>